<evidence type="ECO:0000313" key="5">
    <source>
        <dbReference type="EMBL" id="AGZ04921.1"/>
    </source>
</evidence>
<feature type="chain" id="PRO_5036290919" evidence="4">
    <location>
        <begin position="22"/>
        <end position="138"/>
    </location>
</feature>
<dbReference type="OrthoDB" id="5978988at2759"/>
<accession>A0A096W1I7</accession>
<evidence type="ECO:0000313" key="7">
    <source>
        <dbReference type="Proteomes" id="UP000291343"/>
    </source>
</evidence>
<proteinExistence type="evidence at transcript level"/>
<reference evidence="6" key="3">
    <citation type="submission" date="2019-02" db="EMBL/GenBank/DDBJ databases">
        <authorList>
            <person name="Zhu J."/>
            <person name="Jiang F."/>
            <person name="Wang X."/>
            <person name="Yang P."/>
            <person name="Bao Y."/>
            <person name="Zhao W."/>
            <person name="Wang W."/>
            <person name="Lu H."/>
            <person name="Wang Q."/>
            <person name="Cui N."/>
            <person name="Li J."/>
            <person name="Chen X."/>
            <person name="Luo L."/>
            <person name="Yu J."/>
            <person name="Kang L."/>
            <person name="Cui F."/>
        </authorList>
    </citation>
    <scope>NUCLEOTIDE SEQUENCE</scope>
    <source>
        <strain evidence="6">Lst14</strain>
        <tissue evidence="6">Whole body</tissue>
    </source>
</reference>
<dbReference type="EMBL" id="KC516746">
    <property type="protein sequence ID" value="AGZ04921.1"/>
    <property type="molecule type" value="mRNA"/>
</dbReference>
<dbReference type="Gene3D" id="1.10.238.20">
    <property type="entry name" value="Pheromone/general odorant binding protein domain"/>
    <property type="match status" value="1"/>
</dbReference>
<organism evidence="5">
    <name type="scientific">Laodelphax striatellus</name>
    <name type="common">Small brown planthopper</name>
    <name type="synonym">Delphax striatella</name>
    <dbReference type="NCBI Taxonomy" id="195883"/>
    <lineage>
        <taxon>Eukaryota</taxon>
        <taxon>Metazoa</taxon>
        <taxon>Ecdysozoa</taxon>
        <taxon>Arthropoda</taxon>
        <taxon>Hexapoda</taxon>
        <taxon>Insecta</taxon>
        <taxon>Pterygota</taxon>
        <taxon>Neoptera</taxon>
        <taxon>Paraneoptera</taxon>
        <taxon>Hemiptera</taxon>
        <taxon>Auchenorrhyncha</taxon>
        <taxon>Fulgoroidea</taxon>
        <taxon>Delphacidae</taxon>
        <taxon>Criomorphinae</taxon>
        <taxon>Laodelphax</taxon>
    </lineage>
</organism>
<dbReference type="EMBL" id="QKKF02015335">
    <property type="protein sequence ID" value="RZF42162.1"/>
    <property type="molecule type" value="Genomic_DNA"/>
</dbReference>
<gene>
    <name evidence="5" type="primary">obp2</name>
    <name evidence="6" type="ORF">LSTR_LSTR004311</name>
</gene>
<dbReference type="GO" id="GO:0005576">
    <property type="term" value="C:extracellular region"/>
    <property type="evidence" value="ECO:0007669"/>
    <property type="project" value="UniProtKB-SubCell"/>
</dbReference>
<evidence type="ECO:0000256" key="1">
    <source>
        <dbReference type="ARBA" id="ARBA00004613"/>
    </source>
</evidence>
<dbReference type="AlphaFoldDB" id="A0A096W1I7"/>
<reference evidence="6 7" key="2">
    <citation type="journal article" date="2017" name="Gigascience">
        <title>Genome sequence of the small brown planthopper, Laodelphax striatellus.</title>
        <authorList>
            <person name="Zhu J."/>
            <person name="Jiang F."/>
            <person name="Wang X."/>
            <person name="Yang P."/>
            <person name="Bao Y."/>
            <person name="Zhao W."/>
            <person name="Wang W."/>
            <person name="Lu H."/>
            <person name="Wang Q."/>
            <person name="Cui N."/>
            <person name="Li J."/>
            <person name="Chen X."/>
            <person name="Luo L."/>
            <person name="Yu J."/>
            <person name="Kang L."/>
            <person name="Cui F."/>
        </authorList>
    </citation>
    <scope>NUCLEOTIDE SEQUENCE [LARGE SCALE GENOMIC DNA]</scope>
    <source>
        <strain evidence="6">Lst14</strain>
        <tissue evidence="6">Whole body</tissue>
    </source>
</reference>
<dbReference type="STRING" id="195883.A0A096W1I7"/>
<dbReference type="Pfam" id="PF01395">
    <property type="entry name" value="PBP_GOBP"/>
    <property type="match status" value="1"/>
</dbReference>
<evidence type="ECO:0000256" key="3">
    <source>
        <dbReference type="ARBA" id="ARBA00022525"/>
    </source>
</evidence>
<dbReference type="Proteomes" id="UP000291343">
    <property type="component" value="Unassembled WGS sequence"/>
</dbReference>
<keyword evidence="3" id="KW-0964">Secreted</keyword>
<evidence type="ECO:0000313" key="6">
    <source>
        <dbReference type="EMBL" id="RZF42162.1"/>
    </source>
</evidence>
<evidence type="ECO:0000256" key="2">
    <source>
        <dbReference type="ARBA" id="ARBA00008098"/>
    </source>
</evidence>
<keyword evidence="7" id="KW-1185">Reference proteome</keyword>
<dbReference type="InterPro" id="IPR036728">
    <property type="entry name" value="PBP_GOBP_sf"/>
</dbReference>
<feature type="signal peptide" evidence="4">
    <location>
        <begin position="1"/>
        <end position="21"/>
    </location>
</feature>
<comment type="subcellular location">
    <subcellularLocation>
        <location evidence="1">Secreted</location>
    </subcellularLocation>
</comment>
<dbReference type="PANTHER" id="PTHR21364:SF2">
    <property type="entry name" value="GENERAL ODORANT-BINDING PROTEIN 19A"/>
    <property type="match status" value="1"/>
</dbReference>
<keyword evidence="4" id="KW-0732">Signal</keyword>
<dbReference type="InterPro" id="IPR006170">
    <property type="entry name" value="PBP/GOBP"/>
</dbReference>
<dbReference type="GO" id="GO:0005549">
    <property type="term" value="F:odorant binding"/>
    <property type="evidence" value="ECO:0007669"/>
    <property type="project" value="InterPro"/>
</dbReference>
<comment type="similarity">
    <text evidence="2">Belongs to the PBP/GOBP family.</text>
</comment>
<reference evidence="5" key="1">
    <citation type="submission" date="2013-01" db="EMBL/GenBank/DDBJ databases">
        <title>Comparative analysis of odorant-binding protein and chemosensory protein genes in three rice planthoppers, Nilaparvata lugens (Stal), Laodelphax striatellus (Fallen) and Sogatella furcifera (Horvath).</title>
        <authorList>
            <person name="Zhou W."/>
            <person name="Qian P."/>
            <person name="Zhou X."/>
            <person name="Zhu Z."/>
        </authorList>
    </citation>
    <scope>NUCLEOTIDE SEQUENCE</scope>
</reference>
<protein>
    <submittedName>
        <fullName evidence="5">Odorant binding protein 2</fullName>
    </submittedName>
</protein>
<sequence length="138" mass="15079">MLLEVCRFSVFLLALSATVNGRFSEEEKQLMNQVHAQCVTETGTAEDIVNKATKGDFTEDDNLKCYVKCIWSTLTVMDDEGDFDVGVLEVMLPADMKDIVMKAMSACTGAGAGLSPCEKAFAVTKCLYKEAPADFFLP</sequence>
<dbReference type="FunFam" id="1.10.238.20:FF:000001">
    <property type="entry name" value="General odorant-binding protein lush"/>
    <property type="match status" value="1"/>
</dbReference>
<dbReference type="FunCoup" id="A0A096W1I7">
    <property type="interactions" value="41"/>
</dbReference>
<evidence type="ECO:0000256" key="4">
    <source>
        <dbReference type="SAM" id="SignalP"/>
    </source>
</evidence>
<dbReference type="PANTHER" id="PTHR21364">
    <property type="entry name" value="GENERAL ODORANT-BINDING PROTEIN 19A"/>
    <property type="match status" value="1"/>
</dbReference>
<dbReference type="SMR" id="A0A096W1I7"/>
<dbReference type="GO" id="GO:0007608">
    <property type="term" value="P:sensory perception of smell"/>
    <property type="evidence" value="ECO:0007669"/>
    <property type="project" value="UniProtKB-ARBA"/>
</dbReference>
<dbReference type="InParanoid" id="A0A096W1I7"/>
<dbReference type="SMART" id="SM00708">
    <property type="entry name" value="PhBP"/>
    <property type="match status" value="1"/>
</dbReference>
<dbReference type="SUPFAM" id="SSF47565">
    <property type="entry name" value="Insect pheromone/odorant-binding proteins"/>
    <property type="match status" value="1"/>
</dbReference>
<dbReference type="CDD" id="cd23992">
    <property type="entry name" value="PBP_GOBP"/>
    <property type="match status" value="1"/>
</dbReference>
<name>A0A096W1I7_LAOST</name>